<comment type="caution">
    <text evidence="1">The sequence shown here is derived from an EMBL/GenBank/DDBJ whole genome shotgun (WGS) entry which is preliminary data.</text>
</comment>
<gene>
    <name evidence="1" type="ORF">ACFFR3_12370</name>
</gene>
<protein>
    <submittedName>
        <fullName evidence="1">Uncharacterized protein</fullName>
    </submittedName>
</protein>
<evidence type="ECO:0000313" key="1">
    <source>
        <dbReference type="EMBL" id="MFB9470308.1"/>
    </source>
</evidence>
<name>A0ABV5NJ31_9ACTN</name>
<dbReference type="Proteomes" id="UP001589568">
    <property type="component" value="Unassembled WGS sequence"/>
</dbReference>
<sequence length="252" mass="28109">MAIELRIVANWEPESKSGRTAALAIRQDEFSGRIYYSAPEDRTAVPERALLNSLASRSRQAVELRTTFGSLGQGGTDELVDKGAVDEQLKQAGQTKVITVVVELREPLTVADVRRKGYLSLNKVIFASAKGEPPVYWDGFTTFCGDCYGDSERITNDFRSWVSALSPSDGDALSHFGLRLERLRETARAGKIAGYLVKEANPGLLRRLLQKDYVRTLHIVRIDEYCADYELGECVPGRWPKENRLEGERLPG</sequence>
<organism evidence="1 2">
    <name type="scientific">Nonomuraea salmonea</name>
    <dbReference type="NCBI Taxonomy" id="46181"/>
    <lineage>
        <taxon>Bacteria</taxon>
        <taxon>Bacillati</taxon>
        <taxon>Actinomycetota</taxon>
        <taxon>Actinomycetes</taxon>
        <taxon>Streptosporangiales</taxon>
        <taxon>Streptosporangiaceae</taxon>
        <taxon>Nonomuraea</taxon>
    </lineage>
</organism>
<keyword evidence="2" id="KW-1185">Reference proteome</keyword>
<reference evidence="1 2" key="1">
    <citation type="submission" date="2024-09" db="EMBL/GenBank/DDBJ databases">
        <authorList>
            <person name="Sun Q."/>
            <person name="Mori K."/>
        </authorList>
    </citation>
    <scope>NUCLEOTIDE SEQUENCE [LARGE SCALE GENOMIC DNA]</scope>
    <source>
        <strain evidence="1 2">JCM 3324</strain>
    </source>
</reference>
<dbReference type="RefSeq" id="WP_379483133.1">
    <property type="nucleotide sequence ID" value="NZ_JBHMCF010000011.1"/>
</dbReference>
<accession>A0ABV5NJ31</accession>
<dbReference type="EMBL" id="JBHMCF010000011">
    <property type="protein sequence ID" value="MFB9470308.1"/>
    <property type="molecule type" value="Genomic_DNA"/>
</dbReference>
<proteinExistence type="predicted"/>
<evidence type="ECO:0000313" key="2">
    <source>
        <dbReference type="Proteomes" id="UP001589568"/>
    </source>
</evidence>